<organism evidence="1 2">
    <name type="scientific">Punica granatum</name>
    <name type="common">Pomegranate</name>
    <dbReference type="NCBI Taxonomy" id="22663"/>
    <lineage>
        <taxon>Eukaryota</taxon>
        <taxon>Viridiplantae</taxon>
        <taxon>Streptophyta</taxon>
        <taxon>Embryophyta</taxon>
        <taxon>Tracheophyta</taxon>
        <taxon>Spermatophyta</taxon>
        <taxon>Magnoliopsida</taxon>
        <taxon>eudicotyledons</taxon>
        <taxon>Gunneridae</taxon>
        <taxon>Pentapetalae</taxon>
        <taxon>rosids</taxon>
        <taxon>malvids</taxon>
        <taxon>Myrtales</taxon>
        <taxon>Lythraceae</taxon>
        <taxon>Punica</taxon>
    </lineage>
</organism>
<gene>
    <name evidence="1" type="ORF">CRG98_002795</name>
</gene>
<evidence type="ECO:0000313" key="2">
    <source>
        <dbReference type="Proteomes" id="UP000233551"/>
    </source>
</evidence>
<dbReference type="AlphaFoldDB" id="A0A2I0L7X3"/>
<evidence type="ECO:0000313" key="1">
    <source>
        <dbReference type="EMBL" id="PKI76809.1"/>
    </source>
</evidence>
<reference evidence="1 2" key="1">
    <citation type="submission" date="2017-11" db="EMBL/GenBank/DDBJ databases">
        <title>De-novo sequencing of pomegranate (Punica granatum L.) genome.</title>
        <authorList>
            <person name="Akparov Z."/>
            <person name="Amiraslanov A."/>
            <person name="Hajiyeva S."/>
            <person name="Abbasov M."/>
            <person name="Kaur K."/>
            <person name="Hamwieh A."/>
            <person name="Solovyev V."/>
            <person name="Salamov A."/>
            <person name="Braich B."/>
            <person name="Kosarev P."/>
            <person name="Mahmoud A."/>
            <person name="Hajiyev E."/>
            <person name="Babayeva S."/>
            <person name="Izzatullayeva V."/>
            <person name="Mammadov A."/>
            <person name="Mammadov A."/>
            <person name="Sharifova S."/>
            <person name="Ojaghi J."/>
            <person name="Eynullazada K."/>
            <person name="Bayramov B."/>
            <person name="Abdulazimova A."/>
            <person name="Shahmuradov I."/>
        </authorList>
    </citation>
    <scope>NUCLEOTIDE SEQUENCE [LARGE SCALE GENOMIC DNA]</scope>
    <source>
        <strain evidence="2">cv. AG2017</strain>
        <tissue evidence="1">Leaf</tissue>
    </source>
</reference>
<dbReference type="Proteomes" id="UP000233551">
    <property type="component" value="Unassembled WGS sequence"/>
</dbReference>
<sequence>MGMGVTDPMLLFPSNMGASAASCPPFPSPLSSATFNPVPSHHVTHLCQTGLAPIDHHFNLMLRQAAMQNPVQPPPPGPNCTYPRQHDFPQQISASLRISCKDDDLRQFFGQWEEQILSIL</sequence>
<comment type="caution">
    <text evidence="1">The sequence shown here is derived from an EMBL/GenBank/DDBJ whole genome shotgun (WGS) entry which is preliminary data.</text>
</comment>
<proteinExistence type="predicted"/>
<keyword evidence="2" id="KW-1185">Reference proteome</keyword>
<name>A0A2I0L7X3_PUNGR</name>
<accession>A0A2I0L7X3</accession>
<protein>
    <submittedName>
        <fullName evidence="1">Uncharacterized protein</fullName>
    </submittedName>
</protein>
<dbReference type="EMBL" id="PGOL01000108">
    <property type="protein sequence ID" value="PKI76809.1"/>
    <property type="molecule type" value="Genomic_DNA"/>
</dbReference>